<dbReference type="PANTHER" id="PTHR33116:SF78">
    <property type="entry name" value="OS12G0587133 PROTEIN"/>
    <property type="match status" value="1"/>
</dbReference>
<sequence>MLLISWCNASSPMLAVGISGVGLTSNIKPVGISYNIFSILELAIGTLMLYQGDPLSPYLFVIAMEVFSCLLRRAISGASYLGGGPDDLSKLTSYVVEACSGLKINLEKSELISMGRVHDIEVLALELGYKRQYISKRGRLTLLQSTLSSMPIYFMSLFYLPRKVRLRLDKTQRDFLWGGGTLAQKPHLVRWNLICLDKKKGGLGVRNLALMNSALLCKWNWRYANEGEAFWRRVIGHKYGEEEGGWCTREVSGRYGVGLWKAIRKEWLFLNGRLAYQVGSGQRVRFWTDKWCGEPLCESFPSLFSISLFKNAWVSDVWNPVGDGDGWTLLFARAFNDWEIEVVEHFLHKIQAFRVQREEEDRVFWTTSKCGAFSVKSLYFILELGGSSLFPSDSIWRVRVPPKVAFFAWKVSWGKVLTLEQLQRREFSLANRCFLCLSEVETVDHLLLHCVKTWVLWNLLFSLFGVTWTLSCIVKETLLGWHGAFVAKGLYTFEANLTNHERAVVHEVCRKMGMTSKSSGPSMNKAEIAKKVELLASRIEEDPHLRQITEGRSKLPIASFKDVITSTIESHQVVLISGETGCGKTTQVANSLLCLLYGIFNLLENLY</sequence>
<evidence type="ECO:0000313" key="3">
    <source>
        <dbReference type="Proteomes" id="UP000288805"/>
    </source>
</evidence>
<dbReference type="SUPFAM" id="SSF82708">
    <property type="entry name" value="R3H domain"/>
    <property type="match status" value="1"/>
</dbReference>
<dbReference type="PANTHER" id="PTHR33116">
    <property type="entry name" value="REVERSE TRANSCRIPTASE ZINC-BINDING DOMAIN-CONTAINING PROTEIN-RELATED-RELATED"/>
    <property type="match status" value="1"/>
</dbReference>
<proteinExistence type="predicted"/>
<comment type="caution">
    <text evidence="2">The sequence shown here is derived from an EMBL/GenBank/DDBJ whole genome shotgun (WGS) entry which is preliminary data.</text>
</comment>
<organism evidence="2 3">
    <name type="scientific">Vitis vinifera</name>
    <name type="common">Grape</name>
    <dbReference type="NCBI Taxonomy" id="29760"/>
    <lineage>
        <taxon>Eukaryota</taxon>
        <taxon>Viridiplantae</taxon>
        <taxon>Streptophyta</taxon>
        <taxon>Embryophyta</taxon>
        <taxon>Tracheophyta</taxon>
        <taxon>Spermatophyta</taxon>
        <taxon>Magnoliopsida</taxon>
        <taxon>eudicotyledons</taxon>
        <taxon>Gunneridae</taxon>
        <taxon>Pentapetalae</taxon>
        <taxon>rosids</taxon>
        <taxon>Vitales</taxon>
        <taxon>Vitaceae</taxon>
        <taxon>Viteae</taxon>
        <taxon>Vitis</taxon>
    </lineage>
</organism>
<reference evidence="2 3" key="1">
    <citation type="journal article" date="2018" name="PLoS Genet.">
        <title>Population sequencing reveals clonal diversity and ancestral inbreeding in the grapevine cultivar Chardonnay.</title>
        <authorList>
            <person name="Roach M.J."/>
            <person name="Johnson D.L."/>
            <person name="Bohlmann J."/>
            <person name="van Vuuren H.J."/>
            <person name="Jones S.J."/>
            <person name="Pretorius I.S."/>
            <person name="Schmidt S.A."/>
            <person name="Borneman A.R."/>
        </authorList>
    </citation>
    <scope>NUCLEOTIDE SEQUENCE [LARGE SCALE GENOMIC DNA]</scope>
    <source>
        <strain evidence="3">cv. Chardonnay</strain>
        <tissue evidence="2">Leaf</tissue>
    </source>
</reference>
<accession>A0A438HCQ0</accession>
<evidence type="ECO:0000313" key="2">
    <source>
        <dbReference type="EMBL" id="RVW82236.1"/>
    </source>
</evidence>
<dbReference type="InterPro" id="IPR026960">
    <property type="entry name" value="RVT-Znf"/>
</dbReference>
<dbReference type="GO" id="GO:0003676">
    <property type="term" value="F:nucleic acid binding"/>
    <property type="evidence" value="ECO:0007669"/>
    <property type="project" value="InterPro"/>
</dbReference>
<gene>
    <name evidence="2" type="primary">VvCHDp000001_947</name>
    <name evidence="2" type="ORF">CK203_041707</name>
</gene>
<name>A0A438HCQ0_VITVI</name>
<dbReference type="Gene3D" id="3.40.50.300">
    <property type="entry name" value="P-loop containing nucleotide triphosphate hydrolases"/>
    <property type="match status" value="1"/>
</dbReference>
<feature type="domain" description="Reverse transcriptase zinc-binding" evidence="1">
    <location>
        <begin position="373"/>
        <end position="457"/>
    </location>
</feature>
<evidence type="ECO:0000259" key="1">
    <source>
        <dbReference type="Pfam" id="PF13966"/>
    </source>
</evidence>
<dbReference type="Gene3D" id="3.30.1370.50">
    <property type="entry name" value="R3H-like domain"/>
    <property type="match status" value="1"/>
</dbReference>
<dbReference type="EMBL" id="QGNW01000242">
    <property type="protein sequence ID" value="RVW82236.1"/>
    <property type="molecule type" value="Genomic_DNA"/>
</dbReference>
<dbReference type="SUPFAM" id="SSF52540">
    <property type="entry name" value="P-loop containing nucleoside triphosphate hydrolases"/>
    <property type="match status" value="1"/>
</dbReference>
<dbReference type="AlphaFoldDB" id="A0A438HCQ0"/>
<dbReference type="InterPro" id="IPR027417">
    <property type="entry name" value="P-loop_NTPase"/>
</dbReference>
<protein>
    <submittedName>
        <fullName evidence="2">Putative ribonuclease H protein</fullName>
    </submittedName>
</protein>
<dbReference type="Pfam" id="PF13966">
    <property type="entry name" value="zf-RVT"/>
    <property type="match status" value="1"/>
</dbReference>
<dbReference type="InterPro" id="IPR036867">
    <property type="entry name" value="R3H_dom_sf"/>
</dbReference>
<dbReference type="Proteomes" id="UP000288805">
    <property type="component" value="Unassembled WGS sequence"/>
</dbReference>